<proteinExistence type="predicted"/>
<organism evidence="1">
    <name type="scientific">Rhizophora mucronata</name>
    <name type="common">Asiatic mangrove</name>
    <dbReference type="NCBI Taxonomy" id="61149"/>
    <lineage>
        <taxon>Eukaryota</taxon>
        <taxon>Viridiplantae</taxon>
        <taxon>Streptophyta</taxon>
        <taxon>Embryophyta</taxon>
        <taxon>Tracheophyta</taxon>
        <taxon>Spermatophyta</taxon>
        <taxon>Magnoliopsida</taxon>
        <taxon>eudicotyledons</taxon>
        <taxon>Gunneridae</taxon>
        <taxon>Pentapetalae</taxon>
        <taxon>rosids</taxon>
        <taxon>fabids</taxon>
        <taxon>Malpighiales</taxon>
        <taxon>Rhizophoraceae</taxon>
        <taxon>Rhizophora</taxon>
    </lineage>
</organism>
<dbReference type="AlphaFoldDB" id="A0A2P2N3S6"/>
<sequence length="88" mass="10375">MTLIGYYKEKLAMINTLQLANLDRVRVMQIVKKEHRNKDNKPFNFPRKKIQKYSAKPRISILEKASLLKNILKHATDYIGHHGHHLMP</sequence>
<protein>
    <submittedName>
        <fullName evidence="1">Uncharacterized protein</fullName>
    </submittedName>
</protein>
<dbReference type="EMBL" id="GGEC01056644">
    <property type="protein sequence ID" value="MBX37128.1"/>
    <property type="molecule type" value="Transcribed_RNA"/>
</dbReference>
<name>A0A2P2N3S6_RHIMU</name>
<accession>A0A2P2N3S6</accession>
<reference evidence="1" key="1">
    <citation type="submission" date="2018-02" db="EMBL/GenBank/DDBJ databases">
        <title>Rhizophora mucronata_Transcriptome.</title>
        <authorList>
            <person name="Meera S.P."/>
            <person name="Sreeshan A."/>
            <person name="Augustine A."/>
        </authorList>
    </citation>
    <scope>NUCLEOTIDE SEQUENCE</scope>
    <source>
        <tissue evidence="1">Leaf</tissue>
    </source>
</reference>
<evidence type="ECO:0000313" key="1">
    <source>
        <dbReference type="EMBL" id="MBX37128.1"/>
    </source>
</evidence>